<evidence type="ECO:0000259" key="9">
    <source>
        <dbReference type="PROSITE" id="PS50125"/>
    </source>
</evidence>
<evidence type="ECO:0000313" key="10">
    <source>
        <dbReference type="EMBL" id="GAV03014.1"/>
    </source>
</evidence>
<evidence type="ECO:0000256" key="7">
    <source>
        <dbReference type="ARBA" id="ARBA00023293"/>
    </source>
</evidence>
<evidence type="ECO:0000256" key="3">
    <source>
        <dbReference type="ARBA" id="ARBA00022490"/>
    </source>
</evidence>
<dbReference type="OrthoDB" id="1890790at2759"/>
<dbReference type="Gene3D" id="6.10.250.780">
    <property type="match status" value="1"/>
</dbReference>
<dbReference type="Proteomes" id="UP000186922">
    <property type="component" value="Unassembled WGS sequence"/>
</dbReference>
<dbReference type="InterPro" id="IPR024096">
    <property type="entry name" value="NO_sig/Golgi_transp_ligand-bd"/>
</dbReference>
<comment type="subcellular location">
    <subcellularLocation>
        <location evidence="1">Cytoplasm</location>
    </subcellularLocation>
</comment>
<dbReference type="Pfam" id="PF07701">
    <property type="entry name" value="HNOBA"/>
    <property type="match status" value="1"/>
</dbReference>
<dbReference type="PROSITE" id="PS50125">
    <property type="entry name" value="GUANYLATE_CYCLASE_2"/>
    <property type="match status" value="1"/>
</dbReference>
<dbReference type="SUPFAM" id="SSF55073">
    <property type="entry name" value="Nucleotide cyclase"/>
    <property type="match status" value="1"/>
</dbReference>
<dbReference type="GO" id="GO:0020037">
    <property type="term" value="F:heme binding"/>
    <property type="evidence" value="ECO:0007669"/>
    <property type="project" value="InterPro"/>
</dbReference>
<dbReference type="InterPro" id="IPR029787">
    <property type="entry name" value="Nucleotide_cyclase"/>
</dbReference>
<dbReference type="SMART" id="SM00044">
    <property type="entry name" value="CYCc"/>
    <property type="match status" value="1"/>
</dbReference>
<dbReference type="Gene3D" id="3.30.450.260">
    <property type="entry name" value="Haem NO binding associated domain"/>
    <property type="match status" value="1"/>
</dbReference>
<keyword evidence="11" id="KW-1185">Reference proteome</keyword>
<dbReference type="GO" id="GO:0005525">
    <property type="term" value="F:GTP binding"/>
    <property type="evidence" value="ECO:0007669"/>
    <property type="project" value="UniProtKB-KW"/>
</dbReference>
<evidence type="ECO:0000256" key="6">
    <source>
        <dbReference type="ARBA" id="ARBA00023239"/>
    </source>
</evidence>
<dbReference type="EC" id="4.6.1.2" evidence="2"/>
<evidence type="ECO:0000256" key="5">
    <source>
        <dbReference type="ARBA" id="ARBA00023134"/>
    </source>
</evidence>
<evidence type="ECO:0000256" key="8">
    <source>
        <dbReference type="RuleBase" id="RU000405"/>
    </source>
</evidence>
<keyword evidence="6 8" id="KW-0456">Lyase</keyword>
<keyword evidence="5" id="KW-0342">GTP-binding</keyword>
<dbReference type="Gene3D" id="3.90.1520.10">
    <property type="entry name" value="H-NOX domain"/>
    <property type="match status" value="1"/>
</dbReference>
<dbReference type="InterPro" id="IPR038158">
    <property type="entry name" value="H-NOX_domain_sf"/>
</dbReference>
<dbReference type="InterPro" id="IPR001054">
    <property type="entry name" value="A/G_cyclase"/>
</dbReference>
<comment type="similarity">
    <text evidence="8">Belongs to the adenylyl cyclase class-4/guanylyl cyclase family.</text>
</comment>
<keyword evidence="7" id="KW-0141">cGMP biosynthesis</keyword>
<sequence length="463" mass="52656">MRYSYPRMIHPSFIVMEEDVSGIILKYESVRLGFGPYVIGQIKELASRFFNIKTMTITTLSYADSDDRGTHVVTFELKFRNLGYRDSISGFRSHFIHPFPKMQAHTFFSILPYSFVFDDALVVRHCGPKFSRLFQQPIKGRPLSQSFQPKFPHFDMSFPTALRMQDVVIEMESVPFLLIYNPRTHARVLSNKRLLLKGELRQLSATLIIYISSTPTLSDLHEVEDIGFYLSDLPLHSGSADLASNGWHSYNEIFQHFQQEAEKSKQLEELHQQQNEWRQRGDTLLGSMIPRYLLDKLKNGNDETTSTTLLQYCEPYDEVTLMFVRLYDFTKVCASLSATETLRAVSVCWSTIDSLTDYYDVLKVENRAEEYMVASGIPKLNGHQHAAEISGLALRIMRTISALDVPQIPSTGKLTIRIGISTGPVVGGIVGLHLPRFCIFGDTVNTASRMESTGLRNIVTFFG</sequence>
<comment type="caution">
    <text evidence="10">The sequence shown here is derived from an EMBL/GenBank/DDBJ whole genome shotgun (WGS) entry which is preliminary data.</text>
</comment>
<dbReference type="SUPFAM" id="SSF111126">
    <property type="entry name" value="Ligand-binding domain in the NO signalling and Golgi transport"/>
    <property type="match status" value="1"/>
</dbReference>
<evidence type="ECO:0000256" key="4">
    <source>
        <dbReference type="ARBA" id="ARBA00022741"/>
    </source>
</evidence>
<evidence type="ECO:0000256" key="1">
    <source>
        <dbReference type="ARBA" id="ARBA00004496"/>
    </source>
</evidence>
<dbReference type="PROSITE" id="PS00452">
    <property type="entry name" value="GUANYLATE_CYCLASE_1"/>
    <property type="match status" value="1"/>
</dbReference>
<name>A0A1D1VVJ9_RAMVA</name>
<dbReference type="GO" id="GO:0008074">
    <property type="term" value="C:guanylate cyclase complex, soluble"/>
    <property type="evidence" value="ECO:0007669"/>
    <property type="project" value="TreeGrafter"/>
</dbReference>
<evidence type="ECO:0000256" key="2">
    <source>
        <dbReference type="ARBA" id="ARBA00012202"/>
    </source>
</evidence>
<dbReference type="AlphaFoldDB" id="A0A1D1VVJ9"/>
<dbReference type="CDD" id="cd07302">
    <property type="entry name" value="CHD"/>
    <property type="match status" value="1"/>
</dbReference>
<dbReference type="InterPro" id="IPR011644">
    <property type="entry name" value="Heme_NO-bd"/>
</dbReference>
<dbReference type="GO" id="GO:0004383">
    <property type="term" value="F:guanylate cyclase activity"/>
    <property type="evidence" value="ECO:0007669"/>
    <property type="project" value="UniProtKB-EC"/>
</dbReference>
<dbReference type="PANTHER" id="PTHR45655:SF5">
    <property type="entry name" value="SOLUBLE GUANYLATE CYCLASE 89DA-RELATED"/>
    <property type="match status" value="1"/>
</dbReference>
<gene>
    <name evidence="10" type="primary">RvY_13505</name>
    <name evidence="10" type="synonym">RvY_13505.1</name>
    <name evidence="10" type="ORF">RvY_13505-1</name>
</gene>
<keyword evidence="4" id="KW-0547">Nucleotide-binding</keyword>
<dbReference type="Gene3D" id="3.30.70.1230">
    <property type="entry name" value="Nucleotide cyclase"/>
    <property type="match status" value="1"/>
</dbReference>
<dbReference type="GO" id="GO:0070482">
    <property type="term" value="P:response to oxygen levels"/>
    <property type="evidence" value="ECO:0007669"/>
    <property type="project" value="TreeGrafter"/>
</dbReference>
<organism evidence="10 11">
    <name type="scientific">Ramazzottius varieornatus</name>
    <name type="common">Water bear</name>
    <name type="synonym">Tardigrade</name>
    <dbReference type="NCBI Taxonomy" id="947166"/>
    <lineage>
        <taxon>Eukaryota</taxon>
        <taxon>Metazoa</taxon>
        <taxon>Ecdysozoa</taxon>
        <taxon>Tardigrada</taxon>
        <taxon>Eutardigrada</taxon>
        <taxon>Parachela</taxon>
        <taxon>Hypsibioidea</taxon>
        <taxon>Ramazzottiidae</taxon>
        <taxon>Ramazzottius</taxon>
    </lineage>
</organism>
<dbReference type="InterPro" id="IPR018297">
    <property type="entry name" value="A/G_cyclase_CS"/>
</dbReference>
<dbReference type="InterPro" id="IPR011645">
    <property type="entry name" value="HNOB_dom_associated"/>
</dbReference>
<dbReference type="STRING" id="947166.A0A1D1VVJ9"/>
<feature type="domain" description="Guanylate cyclase" evidence="9">
    <location>
        <begin position="320"/>
        <end position="451"/>
    </location>
</feature>
<keyword evidence="3" id="KW-0963">Cytoplasm</keyword>
<accession>A0A1D1VVJ9</accession>
<dbReference type="Pfam" id="PF00211">
    <property type="entry name" value="Guanylate_cyc"/>
    <property type="match status" value="1"/>
</dbReference>
<reference evidence="10 11" key="1">
    <citation type="journal article" date="2016" name="Nat. Commun.">
        <title>Extremotolerant tardigrade genome and improved radiotolerance of human cultured cells by tardigrade-unique protein.</title>
        <authorList>
            <person name="Hashimoto T."/>
            <person name="Horikawa D.D."/>
            <person name="Saito Y."/>
            <person name="Kuwahara H."/>
            <person name="Kozuka-Hata H."/>
            <person name="Shin-I T."/>
            <person name="Minakuchi Y."/>
            <person name="Ohishi K."/>
            <person name="Motoyama A."/>
            <person name="Aizu T."/>
            <person name="Enomoto A."/>
            <person name="Kondo K."/>
            <person name="Tanaka S."/>
            <person name="Hara Y."/>
            <person name="Koshikawa S."/>
            <person name="Sagara H."/>
            <person name="Miura T."/>
            <person name="Yokobori S."/>
            <person name="Miyagawa K."/>
            <person name="Suzuki Y."/>
            <person name="Kubo T."/>
            <person name="Oyama M."/>
            <person name="Kohara Y."/>
            <person name="Fujiyama A."/>
            <person name="Arakawa K."/>
            <person name="Katayama T."/>
            <person name="Toyoda A."/>
            <person name="Kunieda T."/>
        </authorList>
    </citation>
    <scope>NUCLEOTIDE SEQUENCE [LARGE SCALE GENOMIC DNA]</scope>
    <source>
        <strain evidence="10 11">YOKOZUNA-1</strain>
    </source>
</reference>
<dbReference type="GO" id="GO:0019934">
    <property type="term" value="P:cGMP-mediated signaling"/>
    <property type="evidence" value="ECO:0007669"/>
    <property type="project" value="TreeGrafter"/>
</dbReference>
<dbReference type="InterPro" id="IPR042463">
    <property type="entry name" value="HNOB_dom_associated_sf"/>
</dbReference>
<dbReference type="EMBL" id="BDGG01000009">
    <property type="protein sequence ID" value="GAV03014.1"/>
    <property type="molecule type" value="Genomic_DNA"/>
</dbReference>
<evidence type="ECO:0000313" key="11">
    <source>
        <dbReference type="Proteomes" id="UP000186922"/>
    </source>
</evidence>
<dbReference type="Pfam" id="PF07700">
    <property type="entry name" value="HNOB"/>
    <property type="match status" value="1"/>
</dbReference>
<protein>
    <recommendedName>
        <fullName evidence="2">guanylate cyclase</fullName>
        <ecNumber evidence="2">4.6.1.2</ecNumber>
    </recommendedName>
</protein>
<dbReference type="PANTHER" id="PTHR45655">
    <property type="entry name" value="GUANYLATE CYCLASE SOLUBLE SUBUNIT BETA-2"/>
    <property type="match status" value="1"/>
</dbReference>
<proteinExistence type="inferred from homology"/>